<dbReference type="STRING" id="71451.RV07_GL003456"/>
<comment type="caution">
    <text evidence="1">The sequence shown here is derived from an EMBL/GenBank/DDBJ whole genome shotgun (WGS) entry which is preliminary data.</text>
</comment>
<proteinExistence type="predicted"/>
<dbReference type="Proteomes" id="UP000014148">
    <property type="component" value="Unassembled WGS sequence"/>
</dbReference>
<accession>R2NXP7</accession>
<gene>
    <name evidence="2" type="ORF">I585_04332</name>
    <name evidence="1" type="ORF">UAI_02472</name>
</gene>
<reference evidence="2 4" key="2">
    <citation type="submission" date="2013-03" db="EMBL/GenBank/DDBJ databases">
        <title>The Genome Sequence of Enterococcus malodoratus ATCC_43197 (PacBio/Illumina hybrid assembly).</title>
        <authorList>
            <consortium name="The Broad Institute Genomics Platform"/>
            <consortium name="The Broad Institute Genome Sequencing Center for Infectious Disease"/>
            <person name="Earl A."/>
            <person name="Russ C."/>
            <person name="Gilmore M."/>
            <person name="Surin D."/>
            <person name="Walker B."/>
            <person name="Young S."/>
            <person name="Zeng Q."/>
            <person name="Gargeya S."/>
            <person name="Fitzgerald M."/>
            <person name="Haas B."/>
            <person name="Abouelleil A."/>
            <person name="Allen A.W."/>
            <person name="Alvarado L."/>
            <person name="Arachchi H.M."/>
            <person name="Berlin A.M."/>
            <person name="Chapman S.B."/>
            <person name="Gainer-Dewar J."/>
            <person name="Goldberg J."/>
            <person name="Griggs A."/>
            <person name="Gujja S."/>
            <person name="Hansen M."/>
            <person name="Howarth C."/>
            <person name="Imamovic A."/>
            <person name="Ireland A."/>
            <person name="Larimer J."/>
            <person name="McCowan C."/>
            <person name="Murphy C."/>
            <person name="Pearson M."/>
            <person name="Poon T.W."/>
            <person name="Priest M."/>
            <person name="Roberts A."/>
            <person name="Saif S."/>
            <person name="Shea T."/>
            <person name="Sisk P."/>
            <person name="Sykes S."/>
            <person name="Wortman J."/>
            <person name="Nusbaum C."/>
            <person name="Birren B."/>
        </authorList>
    </citation>
    <scope>NUCLEOTIDE SEQUENCE [LARGE SCALE GENOMIC DNA]</scope>
    <source>
        <strain evidence="2 4">ATCC 43197</strain>
    </source>
</reference>
<sequence>MNTPTSFETYLDYWTKELNTQEFILTRPKIRAYTEELLADLESKIIHLSTANAFEQFSRILGIDAKLFLLYEFCCLDSEFWEEVSEAEWLALIDSGYKTVSKEMYEFEDRQLPFLIFNVS</sequence>
<dbReference type="EMBL" id="AJAK01000017">
    <property type="protein sequence ID" value="EOH76797.1"/>
    <property type="molecule type" value="Genomic_DNA"/>
</dbReference>
<evidence type="ECO:0000313" key="4">
    <source>
        <dbReference type="Proteomes" id="UP000014148"/>
    </source>
</evidence>
<protein>
    <submittedName>
        <fullName evidence="1">Uncharacterized protein</fullName>
    </submittedName>
</protein>
<dbReference type="Pfam" id="PF22652">
    <property type="entry name" value="DUF7006"/>
    <property type="match status" value="1"/>
</dbReference>
<dbReference type="PATRIC" id="fig|1158601.3.peg.2432"/>
<dbReference type="AlphaFoldDB" id="R2NXP7"/>
<dbReference type="RefSeq" id="WP_010741287.1">
    <property type="nucleotide sequence ID" value="NZ_KB946250.1"/>
</dbReference>
<evidence type="ECO:0000313" key="3">
    <source>
        <dbReference type="Proteomes" id="UP000013783"/>
    </source>
</evidence>
<evidence type="ECO:0000313" key="1">
    <source>
        <dbReference type="EMBL" id="EOH76797.1"/>
    </source>
</evidence>
<dbReference type="InterPro" id="IPR054275">
    <property type="entry name" value="DUF7006"/>
</dbReference>
<keyword evidence="4" id="KW-1185">Reference proteome</keyword>
<organism evidence="1 3">
    <name type="scientific">Enterococcus malodoratus ATCC 43197</name>
    <dbReference type="NCBI Taxonomy" id="1158601"/>
    <lineage>
        <taxon>Bacteria</taxon>
        <taxon>Bacillati</taxon>
        <taxon>Bacillota</taxon>
        <taxon>Bacilli</taxon>
        <taxon>Lactobacillales</taxon>
        <taxon>Enterococcaceae</taxon>
        <taxon>Enterococcus</taxon>
    </lineage>
</organism>
<name>R2NXP7_9ENTE</name>
<dbReference type="Proteomes" id="UP000013783">
    <property type="component" value="Unassembled WGS sequence"/>
</dbReference>
<evidence type="ECO:0000313" key="2">
    <source>
        <dbReference type="EMBL" id="EOT63502.1"/>
    </source>
</evidence>
<reference evidence="1 3" key="1">
    <citation type="submission" date="2013-02" db="EMBL/GenBank/DDBJ databases">
        <title>The Genome Sequence of Enterococcus malodoratus ATCC_43197.</title>
        <authorList>
            <consortium name="The Broad Institute Genome Sequencing Platform"/>
            <consortium name="The Broad Institute Genome Sequencing Center for Infectious Disease"/>
            <person name="Earl A.M."/>
            <person name="Gilmore M.S."/>
            <person name="Lebreton F."/>
            <person name="Walker B."/>
            <person name="Young S.K."/>
            <person name="Zeng Q."/>
            <person name="Gargeya S."/>
            <person name="Fitzgerald M."/>
            <person name="Haas B."/>
            <person name="Abouelleil A."/>
            <person name="Alvarado L."/>
            <person name="Arachchi H.M."/>
            <person name="Berlin A.M."/>
            <person name="Chapman S.B."/>
            <person name="Dewar J."/>
            <person name="Goldberg J."/>
            <person name="Griggs A."/>
            <person name="Gujja S."/>
            <person name="Hansen M."/>
            <person name="Howarth C."/>
            <person name="Imamovic A."/>
            <person name="Larimer J."/>
            <person name="McCowan C."/>
            <person name="Murphy C."/>
            <person name="Neiman D."/>
            <person name="Pearson M."/>
            <person name="Priest M."/>
            <person name="Roberts A."/>
            <person name="Saif S."/>
            <person name="Shea T."/>
            <person name="Sisk P."/>
            <person name="Sykes S."/>
            <person name="Wortman J."/>
            <person name="Nusbaum C."/>
            <person name="Birren B."/>
        </authorList>
    </citation>
    <scope>NUCLEOTIDE SEQUENCE [LARGE SCALE GENOMIC DNA]</scope>
    <source>
        <strain evidence="1 3">ATCC 43197</strain>
    </source>
</reference>
<dbReference type="EMBL" id="ASWA01000005">
    <property type="protein sequence ID" value="EOT63502.1"/>
    <property type="molecule type" value="Genomic_DNA"/>
</dbReference>